<dbReference type="Gene3D" id="3.90.550.60">
    <property type="match status" value="1"/>
</dbReference>
<dbReference type="GO" id="GO:0016757">
    <property type="term" value="F:glycosyltransferase activity"/>
    <property type="evidence" value="ECO:0007669"/>
    <property type="project" value="UniProtKB-KW"/>
</dbReference>
<evidence type="ECO:0000313" key="4">
    <source>
        <dbReference type="EMBL" id="MET1756869.1"/>
    </source>
</evidence>
<name>A0ABV2D4R5_9SPHN</name>
<dbReference type="InterPro" id="IPR029044">
    <property type="entry name" value="Nucleotide-diphossugar_trans"/>
</dbReference>
<evidence type="ECO:0000313" key="5">
    <source>
        <dbReference type="Proteomes" id="UP001548713"/>
    </source>
</evidence>
<accession>A0ABV2D4R5</accession>
<evidence type="ECO:0000256" key="1">
    <source>
        <dbReference type="ARBA" id="ARBA00006739"/>
    </source>
</evidence>
<dbReference type="RefSeq" id="WP_353985364.1">
    <property type="nucleotide sequence ID" value="NZ_JBEWLY010000025.1"/>
</dbReference>
<gene>
    <name evidence="4" type="ORF">ABVV53_15610</name>
</gene>
<dbReference type="PANTHER" id="PTHR43179:SF12">
    <property type="entry name" value="GALACTOFURANOSYLTRANSFERASE GLFT2"/>
    <property type="match status" value="1"/>
</dbReference>
<sequence>MAGVAGQYATFDGIFGAFFDGYWRRFTNVDDLALVLDLTGCIEITVDRVASPSGQTFRIVHTVLQGAGERLVVPVPMDAPGETRLVLTVRLIDDSKIGSLAWATFVPPARRVALTAVICTFNRERDVTATLEELLQKNTGIHRVLVVNQGEAGLSSHWEHLRSARDAGILHVVDQLNLGGAGGFGRGMLESLSDEHCSHLLLMDDDIDLDASSIERLITALSYLKSDHAIGGAMLDRNSRTRLFSVGDVLDHRKPEIRNLVDPDANDITDEATSRYLARHHQPDFNGWWFFAFSKDHVRRVGLPLPLFIRGDDVEYGYRLTVTGTRTVAWPGLAVWHEPFHTKRQPWHYFYDRRNSLFLCEAHGRLGRFRLLGSLITGFLNHLLRFDYDRARCITLGLRAFNDGSENLKRWSGSDHMRLARTFGSRELPITEGVELRLVAASRMPTLPLFLARLVKDLLWSRSSGGIPAAMSARYWRPVVQHRPSPVSVHYEDSGTRVEFRHSRHCTRACCLAFAREMLRFLIRPWRPASLKALTHRDFWSCYTS</sequence>
<keyword evidence="2 4" id="KW-0328">Glycosyltransferase</keyword>
<keyword evidence="5" id="KW-1185">Reference proteome</keyword>
<proteinExistence type="inferred from homology"/>
<reference evidence="4 5" key="1">
    <citation type="submission" date="2024-07" db="EMBL/GenBank/DDBJ databases">
        <title>Novosphingobium kalidii RD2P27.</title>
        <authorList>
            <person name="Sun J.-Q."/>
        </authorList>
    </citation>
    <scope>NUCLEOTIDE SEQUENCE [LARGE SCALE GENOMIC DNA]</scope>
    <source>
        <strain evidence="4 5">RD2P27</strain>
    </source>
</reference>
<organism evidence="4 5">
    <name type="scientific">Novosphingobium kalidii</name>
    <dbReference type="NCBI Taxonomy" id="3230299"/>
    <lineage>
        <taxon>Bacteria</taxon>
        <taxon>Pseudomonadati</taxon>
        <taxon>Pseudomonadota</taxon>
        <taxon>Alphaproteobacteria</taxon>
        <taxon>Sphingomonadales</taxon>
        <taxon>Sphingomonadaceae</taxon>
        <taxon>Novosphingobium</taxon>
    </lineage>
</organism>
<dbReference type="PANTHER" id="PTHR43179">
    <property type="entry name" value="RHAMNOSYLTRANSFERASE WBBL"/>
    <property type="match status" value="1"/>
</dbReference>
<dbReference type="SUPFAM" id="SSF53448">
    <property type="entry name" value="Nucleotide-diphospho-sugar transferases"/>
    <property type="match status" value="1"/>
</dbReference>
<dbReference type="Pfam" id="PF13641">
    <property type="entry name" value="Glyco_tranf_2_3"/>
    <property type="match status" value="1"/>
</dbReference>
<dbReference type="EC" id="2.4.-.-" evidence="4"/>
<evidence type="ECO:0000256" key="3">
    <source>
        <dbReference type="ARBA" id="ARBA00022679"/>
    </source>
</evidence>
<dbReference type="EMBL" id="JBEWLY010000025">
    <property type="protein sequence ID" value="MET1756869.1"/>
    <property type="molecule type" value="Genomic_DNA"/>
</dbReference>
<evidence type="ECO:0000256" key="2">
    <source>
        <dbReference type="ARBA" id="ARBA00022676"/>
    </source>
</evidence>
<comment type="similarity">
    <text evidence="1">Belongs to the glycosyltransferase 2 family.</text>
</comment>
<protein>
    <submittedName>
        <fullName evidence="4">Glycosyltransferase</fullName>
        <ecNumber evidence="4">2.4.-.-</ecNumber>
    </submittedName>
</protein>
<keyword evidence="3 4" id="KW-0808">Transferase</keyword>
<dbReference type="Proteomes" id="UP001548713">
    <property type="component" value="Unassembled WGS sequence"/>
</dbReference>
<comment type="caution">
    <text evidence="4">The sequence shown here is derived from an EMBL/GenBank/DDBJ whole genome shotgun (WGS) entry which is preliminary data.</text>
</comment>